<reference evidence="2" key="1">
    <citation type="submission" date="2010-07" db="EMBL/GenBank/DDBJ databases">
        <title>Complete sequence of Clostridium saccharolyticum WM1.</title>
        <authorList>
            <consortium name="US DOE Joint Genome Institute"/>
            <person name="Lucas S."/>
            <person name="Copeland A."/>
            <person name="Lapidus A."/>
            <person name="Cheng J.-F."/>
            <person name="Bruce D."/>
            <person name="Goodwin L."/>
            <person name="Pitluck S."/>
            <person name="Chertkov O."/>
            <person name="Detter J.C."/>
            <person name="Han C."/>
            <person name="Tapia R."/>
            <person name="Land M."/>
            <person name="Hauser L."/>
            <person name="Chang Y.-J."/>
            <person name="Jeffries C."/>
            <person name="Kyrpides N."/>
            <person name="Ivanova N."/>
            <person name="Mikhailova N."/>
            <person name="Mouttaki H."/>
            <person name="Lin L."/>
            <person name="Zhou J."/>
            <person name="Hemme C.L."/>
            <person name="Woyke T."/>
        </authorList>
    </citation>
    <scope>NUCLEOTIDE SEQUENCE [LARGE SCALE GENOMIC DNA]</scope>
    <source>
        <strain evidence="2">WM1</strain>
    </source>
</reference>
<protein>
    <submittedName>
        <fullName evidence="2">Uncharacterized protein</fullName>
    </submittedName>
</protein>
<accession>D9QZG6</accession>
<proteinExistence type="predicted"/>
<sequence>MVTQEKLITYYYIFNIISPIITSIGILFSFYISIKTLREIKKDRIFSQKPFLMFQVGGYPDKVKFERIGKRSPGFAPAYIEAELKDIPDNAISILRDISITDKKTINTFGVLRNYGNGTAFEVNITWIPKVVWLNEEKFVIDKEKLKEPKYSKKNNTRRVWDNVLPPNESTGIVNWPMFIEKDYNLQITRVDGYLEIHYQDLLNNKYKTLQKYYLFTSYNDEKPSIHVTFSGTFHDIEEWESIT</sequence>
<name>D9QZG6_LACSW</name>
<gene>
    <name evidence="2" type="ordered locus">Closa_3671</name>
</gene>
<organism evidence="2 3">
    <name type="scientific">Lacrimispora saccharolytica (strain ATCC 35040 / DSM 2544 / NRCC 2533 / WM1)</name>
    <name type="common">Clostridium saccharolyticum</name>
    <dbReference type="NCBI Taxonomy" id="610130"/>
    <lineage>
        <taxon>Bacteria</taxon>
        <taxon>Bacillati</taxon>
        <taxon>Bacillota</taxon>
        <taxon>Clostridia</taxon>
        <taxon>Lachnospirales</taxon>
        <taxon>Lachnospiraceae</taxon>
        <taxon>Lacrimispora</taxon>
    </lineage>
</organism>
<dbReference type="RefSeq" id="WP_013274258.1">
    <property type="nucleotide sequence ID" value="NC_014376.1"/>
</dbReference>
<dbReference type="AlphaFoldDB" id="D9QZG6"/>
<keyword evidence="1" id="KW-1133">Transmembrane helix</keyword>
<dbReference type="OrthoDB" id="9873118at2"/>
<keyword evidence="1" id="KW-0472">Membrane</keyword>
<dbReference type="STRING" id="610130.Closa_3671"/>
<evidence type="ECO:0000313" key="3">
    <source>
        <dbReference type="Proteomes" id="UP000001662"/>
    </source>
</evidence>
<keyword evidence="1" id="KW-0812">Transmembrane</keyword>
<feature type="transmembrane region" description="Helical" evidence="1">
    <location>
        <begin position="12"/>
        <end position="34"/>
    </location>
</feature>
<dbReference type="EMBL" id="CP002109">
    <property type="protein sequence ID" value="ADL06192.1"/>
    <property type="molecule type" value="Genomic_DNA"/>
</dbReference>
<evidence type="ECO:0000313" key="2">
    <source>
        <dbReference type="EMBL" id="ADL06192.1"/>
    </source>
</evidence>
<dbReference type="KEGG" id="csh:Closa_3671"/>
<dbReference type="PaxDb" id="610130-Closa_3671"/>
<keyword evidence="3" id="KW-1185">Reference proteome</keyword>
<evidence type="ECO:0000256" key="1">
    <source>
        <dbReference type="SAM" id="Phobius"/>
    </source>
</evidence>
<dbReference type="HOGENOM" id="CLU_1136525_0_0_9"/>
<dbReference type="Proteomes" id="UP000001662">
    <property type="component" value="Chromosome"/>
</dbReference>